<dbReference type="EMBL" id="SNWI01000002">
    <property type="protein sequence ID" value="TDO03890.1"/>
    <property type="molecule type" value="Genomic_DNA"/>
</dbReference>
<evidence type="ECO:0000313" key="3">
    <source>
        <dbReference type="EMBL" id="TDO03890.1"/>
    </source>
</evidence>
<organism evidence="3 4">
    <name type="scientific">Sunxiuqinia elliptica</name>
    <dbReference type="NCBI Taxonomy" id="655355"/>
    <lineage>
        <taxon>Bacteria</taxon>
        <taxon>Pseudomonadati</taxon>
        <taxon>Bacteroidota</taxon>
        <taxon>Bacteroidia</taxon>
        <taxon>Marinilabiliales</taxon>
        <taxon>Prolixibacteraceae</taxon>
        <taxon>Sunxiuqinia</taxon>
    </lineage>
</organism>
<feature type="domain" description="Glycosyltransferase subfamily 4-like N-terminal" evidence="2">
    <location>
        <begin position="20"/>
        <end position="189"/>
    </location>
</feature>
<dbReference type="GO" id="GO:0016757">
    <property type="term" value="F:glycosyltransferase activity"/>
    <property type="evidence" value="ECO:0007669"/>
    <property type="project" value="InterPro"/>
</dbReference>
<reference evidence="3 4" key="1">
    <citation type="submission" date="2019-03" db="EMBL/GenBank/DDBJ databases">
        <title>Freshwater and sediment microbial communities from various areas in North America, analyzing microbe dynamics in response to fracking.</title>
        <authorList>
            <person name="Lamendella R."/>
        </authorList>
    </citation>
    <scope>NUCLEOTIDE SEQUENCE [LARGE SCALE GENOMIC DNA]</scope>
    <source>
        <strain evidence="3 4">114D</strain>
    </source>
</reference>
<gene>
    <name evidence="3" type="ORF">DET52_102228</name>
</gene>
<dbReference type="Pfam" id="PF13439">
    <property type="entry name" value="Glyco_transf_4"/>
    <property type="match status" value="1"/>
</dbReference>
<evidence type="ECO:0000313" key="4">
    <source>
        <dbReference type="Proteomes" id="UP000294848"/>
    </source>
</evidence>
<proteinExistence type="predicted"/>
<dbReference type="SUPFAM" id="SSF53756">
    <property type="entry name" value="UDP-Glycosyltransferase/glycogen phosphorylase"/>
    <property type="match status" value="1"/>
</dbReference>
<evidence type="ECO:0000259" key="2">
    <source>
        <dbReference type="Pfam" id="PF13439"/>
    </source>
</evidence>
<dbReference type="Pfam" id="PF00534">
    <property type="entry name" value="Glycos_transf_1"/>
    <property type="match status" value="1"/>
</dbReference>
<dbReference type="RefSeq" id="WP_133464259.1">
    <property type="nucleotide sequence ID" value="NZ_SNWI01000002.1"/>
</dbReference>
<dbReference type="InterPro" id="IPR001296">
    <property type="entry name" value="Glyco_trans_1"/>
</dbReference>
<dbReference type="Proteomes" id="UP000294848">
    <property type="component" value="Unassembled WGS sequence"/>
</dbReference>
<accession>A0A4R6H6R4</accession>
<protein>
    <submittedName>
        <fullName evidence="3">Glycosyltransferase involved in cell wall biosynthesis</fullName>
    </submittedName>
</protein>
<evidence type="ECO:0000259" key="1">
    <source>
        <dbReference type="Pfam" id="PF00534"/>
    </source>
</evidence>
<dbReference type="CDD" id="cd03794">
    <property type="entry name" value="GT4_WbuB-like"/>
    <property type="match status" value="1"/>
</dbReference>
<dbReference type="OrthoDB" id="1450439at2"/>
<dbReference type="AlphaFoldDB" id="A0A4R6H6R4"/>
<dbReference type="Gene3D" id="3.40.50.2000">
    <property type="entry name" value="Glycogen Phosphorylase B"/>
    <property type="match status" value="2"/>
</dbReference>
<dbReference type="PANTHER" id="PTHR12526:SF622">
    <property type="entry name" value="GLYCOSYLTRANSFERASE (GROUP I)"/>
    <property type="match status" value="1"/>
</dbReference>
<feature type="domain" description="Glycosyl transferase family 1" evidence="1">
    <location>
        <begin position="211"/>
        <end position="372"/>
    </location>
</feature>
<sequence length="394" mass="46126">MKVLMLLGEEFPPDNRVEKEARSLIDNGFEVTIVCQTTNERPAYEYYQGIHVYRLKLSGLQYKLSAACLVVPSYFWLWKSFLRKLLKQKDYDIVHVHDLPLSIVGYYIKKKYRLKLVCDQHEFYSNWIVHTAHYNTRIGKIVKWLSPWENYERKYLNKADLVVTVENPLRSVYVEKVGIAPEKIICLPNMPSIKIFNSSNIDSSVQKRFRSHFVLLYAGGMDILRGIDVAIRAIPYLKEEIPDILLLLVGNIRKPFAPVEMAEKLGVGEYVHLEGWSPVERLPSYIAASDLCFFTPPSNRDEINKTIATKIYQYMQLDKPVIVGRAKMMKDFVEEHQIGYSVNETNPKEFAQQVIYYHRTREEKARIGKNCRAIKDQYVWERGIENLLERYKNL</sequence>
<name>A0A4R6H6R4_9BACT</name>
<dbReference type="InterPro" id="IPR028098">
    <property type="entry name" value="Glyco_trans_4-like_N"/>
</dbReference>
<comment type="caution">
    <text evidence="3">The sequence shown here is derived from an EMBL/GenBank/DDBJ whole genome shotgun (WGS) entry which is preliminary data.</text>
</comment>
<keyword evidence="3" id="KW-0808">Transferase</keyword>
<dbReference type="PANTHER" id="PTHR12526">
    <property type="entry name" value="GLYCOSYLTRANSFERASE"/>
    <property type="match status" value="1"/>
</dbReference>